<evidence type="ECO:0000313" key="2">
    <source>
        <dbReference type="EMBL" id="VAW19781.1"/>
    </source>
</evidence>
<sequence length="255" mass="28754">GAWQYTIPSDASPESVDWDAFIMGAEKGNFDATKFFRWRNYREFGTGVAGDLFVHLLSSIHVILDSNGPNKIFSSGQLSYWKDGRNVPDVLAAIMEYPETSNHPEFQLTLRVNFASGKGPTNFVRLIGDEGVMEVAGDSVTINHSIMSEAPGIGGWDSLDTFTESMQKELIDEYNNKYSEEQKKRPLKNPIKYVAEDQDKHKDHFINFFEGVRNGTPVIEGPEFGFRACAPCLLCNDSYFDQKIMNWDPIAMKLT</sequence>
<evidence type="ECO:0000259" key="1">
    <source>
        <dbReference type="Pfam" id="PF02894"/>
    </source>
</evidence>
<feature type="domain" description="Gfo/Idh/MocA-like oxidoreductase C-terminal" evidence="1">
    <location>
        <begin position="33"/>
        <end position="230"/>
    </location>
</feature>
<keyword evidence="2" id="KW-0560">Oxidoreductase</keyword>
<dbReference type="Pfam" id="PF02894">
    <property type="entry name" value="GFO_IDH_MocA_C"/>
    <property type="match status" value="1"/>
</dbReference>
<dbReference type="Gene3D" id="3.30.360.10">
    <property type="entry name" value="Dihydrodipicolinate Reductase, domain 2"/>
    <property type="match status" value="1"/>
</dbReference>
<reference evidence="2" key="1">
    <citation type="submission" date="2018-06" db="EMBL/GenBank/DDBJ databases">
        <authorList>
            <person name="Zhirakovskaya E."/>
        </authorList>
    </citation>
    <scope>NUCLEOTIDE SEQUENCE</scope>
</reference>
<proteinExistence type="predicted"/>
<gene>
    <name evidence="2" type="ORF">MNBD_BACTEROID05-1019</name>
</gene>
<protein>
    <submittedName>
        <fullName evidence="2">Myo-inositol 2-dehydrogenase</fullName>
        <ecNumber evidence="2">1.1.1.18</ecNumber>
    </submittedName>
</protein>
<dbReference type="EMBL" id="UOEN01000499">
    <property type="protein sequence ID" value="VAW19781.1"/>
    <property type="molecule type" value="Genomic_DNA"/>
</dbReference>
<dbReference type="GO" id="GO:0050112">
    <property type="term" value="F:inositol 2-dehydrogenase (NAD+) activity"/>
    <property type="evidence" value="ECO:0007669"/>
    <property type="project" value="UniProtKB-EC"/>
</dbReference>
<accession>A0A3B0TM59</accession>
<dbReference type="AlphaFoldDB" id="A0A3B0TM59"/>
<dbReference type="InterPro" id="IPR004104">
    <property type="entry name" value="Gfo/Idh/MocA-like_OxRdtase_C"/>
</dbReference>
<organism evidence="2">
    <name type="scientific">hydrothermal vent metagenome</name>
    <dbReference type="NCBI Taxonomy" id="652676"/>
    <lineage>
        <taxon>unclassified sequences</taxon>
        <taxon>metagenomes</taxon>
        <taxon>ecological metagenomes</taxon>
    </lineage>
</organism>
<feature type="non-terminal residue" evidence="2">
    <location>
        <position position="1"/>
    </location>
</feature>
<name>A0A3B0TM59_9ZZZZ</name>
<dbReference type="EC" id="1.1.1.18" evidence="2"/>
<dbReference type="SUPFAM" id="SSF55347">
    <property type="entry name" value="Glyceraldehyde-3-phosphate dehydrogenase-like, C-terminal domain"/>
    <property type="match status" value="1"/>
</dbReference>